<feature type="transmembrane region" description="Helical" evidence="6">
    <location>
        <begin position="21"/>
        <end position="43"/>
    </location>
</feature>
<gene>
    <name evidence="9" type="ORF">CVLEPA_LOCUS32069</name>
</gene>
<evidence type="ECO:0000256" key="3">
    <source>
        <dbReference type="ARBA" id="ARBA00022692"/>
    </source>
</evidence>
<dbReference type="InterPro" id="IPR013092">
    <property type="entry name" value="Connexin_N"/>
</dbReference>
<comment type="subcellular location">
    <subcellularLocation>
        <location evidence="1">Cell membrane</location>
        <topology evidence="1">Multi-pass membrane protein</topology>
    </subcellularLocation>
</comment>
<keyword evidence="10" id="KW-1185">Reference proteome</keyword>
<feature type="transmembrane region" description="Helical" evidence="6">
    <location>
        <begin position="275"/>
        <end position="300"/>
    </location>
</feature>
<evidence type="ECO:0000256" key="4">
    <source>
        <dbReference type="ARBA" id="ARBA00022989"/>
    </source>
</evidence>
<dbReference type="InterPro" id="IPR019570">
    <property type="entry name" value="Connexin_CCC"/>
</dbReference>
<feature type="domain" description="Connexin cysteine-rich" evidence="8">
    <location>
        <begin position="182"/>
        <end position="294"/>
    </location>
</feature>
<evidence type="ECO:0000259" key="7">
    <source>
        <dbReference type="SMART" id="SM00037"/>
    </source>
</evidence>
<evidence type="ECO:0008006" key="11">
    <source>
        <dbReference type="Google" id="ProtNLM"/>
    </source>
</evidence>
<dbReference type="PANTHER" id="PTHR11984">
    <property type="entry name" value="CONNEXIN"/>
    <property type="match status" value="1"/>
</dbReference>
<evidence type="ECO:0000256" key="2">
    <source>
        <dbReference type="ARBA" id="ARBA00022475"/>
    </source>
</evidence>
<protein>
    <recommendedName>
        <fullName evidence="11">Connexin N-terminal domain-containing protein</fullName>
    </recommendedName>
</protein>
<evidence type="ECO:0000313" key="9">
    <source>
        <dbReference type="EMBL" id="CAK8698646.1"/>
    </source>
</evidence>
<sequence length="356" mass="40988">MWGTLEKITDQIVKYSTFFGQFWYILVFLFRLIVVATVGGAVYGDEQSALDCNTKSPGCKNACFDKFTRISHLRFWSFQLIAITFPAVLFHFFSLYISSQVAKIESKQESPKELENGNVDEVRTARAEKKQVWEDKKTRQRKKIVGKYKHKEVYSGGGMKKIPVTLSISIAYFVTTILRLVIEAVFLYLGSILYGDFEDPFCNPNDPNTECYSNEGVSFVWGFVPPVYICHDEPNTLVGEACRQHIGTGFGDREKKGFVTCWISRPWEKTLFLRYMNVLSAACFILCCLEIVYLPVKAFLAAGARNRSYRNAWRDRRYRHDYPNDDLPPSNGNAITYANPNREHNPNIVQYEEHKT</sequence>
<dbReference type="PRINTS" id="PR00206">
    <property type="entry name" value="CONNEXIN"/>
</dbReference>
<feature type="transmembrane region" description="Helical" evidence="6">
    <location>
        <begin position="170"/>
        <end position="194"/>
    </location>
</feature>
<feature type="transmembrane region" description="Helical" evidence="6">
    <location>
        <begin position="75"/>
        <end position="97"/>
    </location>
</feature>
<proteinExistence type="predicted"/>
<keyword evidence="4 6" id="KW-1133">Transmembrane helix</keyword>
<organism evidence="9 10">
    <name type="scientific">Clavelina lepadiformis</name>
    <name type="common">Light-bulb sea squirt</name>
    <name type="synonym">Ascidia lepadiformis</name>
    <dbReference type="NCBI Taxonomy" id="159417"/>
    <lineage>
        <taxon>Eukaryota</taxon>
        <taxon>Metazoa</taxon>
        <taxon>Chordata</taxon>
        <taxon>Tunicata</taxon>
        <taxon>Ascidiacea</taxon>
        <taxon>Aplousobranchia</taxon>
        <taxon>Clavelinidae</taxon>
        <taxon>Clavelina</taxon>
    </lineage>
</organism>
<keyword evidence="5 6" id="KW-0472">Membrane</keyword>
<dbReference type="SMART" id="SM01089">
    <property type="entry name" value="Connexin_CCC"/>
    <property type="match status" value="1"/>
</dbReference>
<comment type="caution">
    <text evidence="9">The sequence shown here is derived from an EMBL/GenBank/DDBJ whole genome shotgun (WGS) entry which is preliminary data.</text>
</comment>
<dbReference type="InterPro" id="IPR038359">
    <property type="entry name" value="Connexin_N_sf"/>
</dbReference>
<evidence type="ECO:0000256" key="5">
    <source>
        <dbReference type="ARBA" id="ARBA00023136"/>
    </source>
</evidence>
<evidence type="ECO:0000313" key="10">
    <source>
        <dbReference type="Proteomes" id="UP001642483"/>
    </source>
</evidence>
<dbReference type="EMBL" id="CAWYQH010000174">
    <property type="protein sequence ID" value="CAK8698646.1"/>
    <property type="molecule type" value="Genomic_DNA"/>
</dbReference>
<dbReference type="SMART" id="SM00037">
    <property type="entry name" value="CNX"/>
    <property type="match status" value="1"/>
</dbReference>
<feature type="domain" description="Connexin N-terminal" evidence="7">
    <location>
        <begin position="41"/>
        <end position="74"/>
    </location>
</feature>
<evidence type="ECO:0000256" key="1">
    <source>
        <dbReference type="ARBA" id="ARBA00004651"/>
    </source>
</evidence>
<dbReference type="Proteomes" id="UP001642483">
    <property type="component" value="Unassembled WGS sequence"/>
</dbReference>
<keyword evidence="3 6" id="KW-0812">Transmembrane</keyword>
<accession>A0ABP0H3S5</accession>
<dbReference type="Pfam" id="PF00029">
    <property type="entry name" value="Connexin"/>
    <property type="match status" value="2"/>
</dbReference>
<evidence type="ECO:0000256" key="6">
    <source>
        <dbReference type="SAM" id="Phobius"/>
    </source>
</evidence>
<name>A0ABP0H3S5_CLALP</name>
<dbReference type="InterPro" id="IPR000500">
    <property type="entry name" value="Connexin"/>
</dbReference>
<dbReference type="PANTHER" id="PTHR11984:SF53">
    <property type="entry name" value="GAP JUNCTION PROTEIN"/>
    <property type="match status" value="1"/>
</dbReference>
<evidence type="ECO:0000259" key="8">
    <source>
        <dbReference type="SMART" id="SM01089"/>
    </source>
</evidence>
<keyword evidence="2" id="KW-1003">Cell membrane</keyword>
<dbReference type="Gene3D" id="1.20.1440.80">
    <property type="entry name" value="Gap junction channel protein cysteine-rich domain"/>
    <property type="match status" value="1"/>
</dbReference>
<reference evidence="9 10" key="1">
    <citation type="submission" date="2024-02" db="EMBL/GenBank/DDBJ databases">
        <authorList>
            <person name="Daric V."/>
            <person name="Darras S."/>
        </authorList>
    </citation>
    <scope>NUCLEOTIDE SEQUENCE [LARGE SCALE GENOMIC DNA]</scope>
</reference>